<evidence type="ECO:0000313" key="1">
    <source>
        <dbReference type="EMBL" id="RYR24181.1"/>
    </source>
</evidence>
<gene>
    <name evidence="1" type="ORF">Ahy_B02g057684</name>
</gene>
<dbReference type="Proteomes" id="UP000289738">
    <property type="component" value="Chromosome B02"/>
</dbReference>
<dbReference type="EMBL" id="SDMP01000012">
    <property type="protein sequence ID" value="RYR24181.1"/>
    <property type="molecule type" value="Genomic_DNA"/>
</dbReference>
<reference evidence="1 2" key="1">
    <citation type="submission" date="2019-01" db="EMBL/GenBank/DDBJ databases">
        <title>Sequencing of cultivated peanut Arachis hypogaea provides insights into genome evolution and oil improvement.</title>
        <authorList>
            <person name="Chen X."/>
        </authorList>
    </citation>
    <scope>NUCLEOTIDE SEQUENCE [LARGE SCALE GENOMIC DNA]</scope>
    <source>
        <strain evidence="2">cv. Fuhuasheng</strain>
        <tissue evidence="1">Leaves</tissue>
    </source>
</reference>
<dbReference type="AlphaFoldDB" id="A0A445ACH0"/>
<protein>
    <submittedName>
        <fullName evidence="1">Uncharacterized protein</fullName>
    </submittedName>
</protein>
<evidence type="ECO:0000313" key="2">
    <source>
        <dbReference type="Proteomes" id="UP000289738"/>
    </source>
</evidence>
<keyword evidence="2" id="KW-1185">Reference proteome</keyword>
<sequence length="134" mass="14236">MVSIKINKSIRSTQYGVPTHAPFSLTATNPSLTNPATIPSRNSFPPAETDRGCHRRRGRSARFSSILFSTSHEGLLGAVVSPPRRAAPSSPLLASPFSTASDTNICPLTGLLTGSVLTTIHLFPHCGHVMDIVC</sequence>
<name>A0A445ACH0_ARAHY</name>
<comment type="caution">
    <text evidence="1">The sequence shown here is derived from an EMBL/GenBank/DDBJ whole genome shotgun (WGS) entry which is preliminary data.</text>
</comment>
<accession>A0A445ACH0</accession>
<proteinExistence type="predicted"/>
<organism evidence="1 2">
    <name type="scientific">Arachis hypogaea</name>
    <name type="common">Peanut</name>
    <dbReference type="NCBI Taxonomy" id="3818"/>
    <lineage>
        <taxon>Eukaryota</taxon>
        <taxon>Viridiplantae</taxon>
        <taxon>Streptophyta</taxon>
        <taxon>Embryophyta</taxon>
        <taxon>Tracheophyta</taxon>
        <taxon>Spermatophyta</taxon>
        <taxon>Magnoliopsida</taxon>
        <taxon>eudicotyledons</taxon>
        <taxon>Gunneridae</taxon>
        <taxon>Pentapetalae</taxon>
        <taxon>rosids</taxon>
        <taxon>fabids</taxon>
        <taxon>Fabales</taxon>
        <taxon>Fabaceae</taxon>
        <taxon>Papilionoideae</taxon>
        <taxon>50 kb inversion clade</taxon>
        <taxon>dalbergioids sensu lato</taxon>
        <taxon>Dalbergieae</taxon>
        <taxon>Pterocarpus clade</taxon>
        <taxon>Arachis</taxon>
    </lineage>
</organism>